<keyword evidence="3 7" id="KW-1134">Transmembrane beta strand</keyword>
<name>A0ABU7J6G0_9GAMM</name>
<evidence type="ECO:0000256" key="4">
    <source>
        <dbReference type="ARBA" id="ARBA00022692"/>
    </source>
</evidence>
<evidence type="ECO:0000256" key="5">
    <source>
        <dbReference type="ARBA" id="ARBA00023136"/>
    </source>
</evidence>
<dbReference type="Proteomes" id="UP001336314">
    <property type="component" value="Unassembled WGS sequence"/>
</dbReference>
<keyword evidence="5 7" id="KW-0472">Membrane</keyword>
<keyword evidence="2 7" id="KW-0813">Transport</keyword>
<accession>A0ABU7J6G0</accession>
<organism evidence="11 12">
    <name type="scientific">Alkalimonas cellulosilytica</name>
    <dbReference type="NCBI Taxonomy" id="3058395"/>
    <lineage>
        <taxon>Bacteria</taxon>
        <taxon>Pseudomonadati</taxon>
        <taxon>Pseudomonadota</taxon>
        <taxon>Gammaproteobacteria</taxon>
        <taxon>Alkalimonas</taxon>
    </lineage>
</organism>
<keyword evidence="4 7" id="KW-0812">Transmembrane</keyword>
<keyword evidence="12" id="KW-1185">Reference proteome</keyword>
<dbReference type="RefSeq" id="WP_330129169.1">
    <property type="nucleotide sequence ID" value="NZ_JAUHLI010000010.1"/>
</dbReference>
<reference evidence="11 12" key="1">
    <citation type="submission" date="2023-07" db="EMBL/GenBank/DDBJ databases">
        <title>Alkalimonas sp., MEB108 novel, alkaliphilic bacterium isolated from Lonar Lake, India.</title>
        <authorList>
            <person name="Joshi A."/>
            <person name="Thite S."/>
        </authorList>
    </citation>
    <scope>NUCLEOTIDE SEQUENCE [LARGE SCALE GENOMIC DNA]</scope>
    <source>
        <strain evidence="11 12">MEB108</strain>
    </source>
</reference>
<evidence type="ECO:0000256" key="7">
    <source>
        <dbReference type="PROSITE-ProRule" id="PRU01360"/>
    </source>
</evidence>
<evidence type="ECO:0000256" key="1">
    <source>
        <dbReference type="ARBA" id="ARBA00004571"/>
    </source>
</evidence>
<evidence type="ECO:0000313" key="12">
    <source>
        <dbReference type="Proteomes" id="UP001336314"/>
    </source>
</evidence>
<dbReference type="CDD" id="cd01347">
    <property type="entry name" value="ligand_gated_channel"/>
    <property type="match status" value="1"/>
</dbReference>
<comment type="similarity">
    <text evidence="7">Belongs to the TonB-dependent receptor family.</text>
</comment>
<evidence type="ECO:0000256" key="6">
    <source>
        <dbReference type="ARBA" id="ARBA00023237"/>
    </source>
</evidence>
<dbReference type="InterPro" id="IPR041700">
    <property type="entry name" value="OMP_b-brl_3"/>
</dbReference>
<sequence>MNKFKLSLLTMAMATVGISHFGAYALESDTEAAAEEDSVEVISVRGFRRSLQESQNLKMFNSSFVEAISAEDIGKLPDSSIAESLARMPGLAAQRLDGRASRITIRGFGENESATTFNGREQVSISDNRGVEFDLYPSEIMSQVVVYKTPDARLEAEGIAGVIDLRTVSPLSRDERVVQVNGQYERTSFGKLNPDGNNAGMRGTFAYIDQFADNTLGVAIAATTMKSPNQEKRWNAWGYDGAQQSVEWGAGIDAGDFELSNDFVILGGAKPFARSSTLRRDSILAVVEYLPNDRLKLTADALYVDFSDEKILRGIEVPGVWAGGNTLIREVSDGVVSQGTITNRAVVRNDYEVRDATLKAFGFNANYDLTDYITLDFDISRSTVKRQIWSMENYSGTGRGDGVGATDTIDYVLDPDGTGAIFTPTLDYSDWNLILLGAPLSWGNGVTIPGDAQDGFINTPEIDGDLTTLRLAANHALDNAGPISSLDYGISYKDRSKTKRSEGYYLTLTSYPGALAPVPEQYRLGFTDLSFLGFGNMIAYDSRGLVRDGFYNLTPESLNDPSHLARSWTVNEQVTAIFAQANLDTEIADFALSGNVGLRYVQTKQDSQGFGNYVVDGIVQSVPTDVSHDFNILLPSLNLKLALDDQQSIRFGAAKTMSRPRLDDMNASMSISYNQNATSEAAWSVGGGNPTLEPKTAVGLDLGYENYFHPEGYFAVTVFHKELKDWIFGGSTRFEFDDITAPDGSTPVNKQAIASGQVNGGSGSLSGLELSASIPLSIVHSSLEGFGIFASHTKITSDIQDPNGNDFELPGLSDKIQTFTFYYDKEGFSARVSMRKRSDFKGDIYNIGFETAQVDIDGETIWDAQIGYDFGAAGFTKLDGLSVFLQGQNLSNQPFTTRHGSGAIRDYQDYGRTYLLGFSYQF</sequence>
<dbReference type="PROSITE" id="PS52016">
    <property type="entry name" value="TONB_DEPENDENT_REC_3"/>
    <property type="match status" value="1"/>
</dbReference>
<dbReference type="Gene3D" id="2.170.130.10">
    <property type="entry name" value="TonB-dependent receptor, plug domain"/>
    <property type="match status" value="1"/>
</dbReference>
<evidence type="ECO:0000256" key="2">
    <source>
        <dbReference type="ARBA" id="ARBA00022448"/>
    </source>
</evidence>
<dbReference type="Gene3D" id="2.40.170.20">
    <property type="entry name" value="TonB-dependent receptor, beta-barrel domain"/>
    <property type="match status" value="1"/>
</dbReference>
<evidence type="ECO:0000256" key="3">
    <source>
        <dbReference type="ARBA" id="ARBA00022452"/>
    </source>
</evidence>
<dbReference type="PANTHER" id="PTHR40980:SF3">
    <property type="entry name" value="TONB-DEPENDENT RECEPTOR-LIKE BETA-BARREL DOMAIN-CONTAINING PROTEIN"/>
    <property type="match status" value="1"/>
</dbReference>
<feature type="chain" id="PRO_5046316450" evidence="8">
    <location>
        <begin position="26"/>
        <end position="922"/>
    </location>
</feature>
<keyword evidence="8" id="KW-0732">Signal</keyword>
<evidence type="ECO:0000313" key="11">
    <source>
        <dbReference type="EMBL" id="MEE2002091.1"/>
    </source>
</evidence>
<dbReference type="Pfam" id="PF14905">
    <property type="entry name" value="OMP_b-brl_3"/>
    <property type="match status" value="1"/>
</dbReference>
<feature type="domain" description="Outer membrane protein beta-barrel" evidence="10">
    <location>
        <begin position="568"/>
        <end position="920"/>
    </location>
</feature>
<protein>
    <submittedName>
        <fullName evidence="11">TonB-dependent receptor</fullName>
    </submittedName>
</protein>
<dbReference type="InterPro" id="IPR010104">
    <property type="entry name" value="TonB_rcpt_bac"/>
</dbReference>
<dbReference type="PANTHER" id="PTHR40980">
    <property type="entry name" value="PLUG DOMAIN-CONTAINING PROTEIN"/>
    <property type="match status" value="1"/>
</dbReference>
<comment type="caution">
    <text evidence="11">The sequence shown here is derived from an EMBL/GenBank/DDBJ whole genome shotgun (WGS) entry which is preliminary data.</text>
</comment>
<comment type="subcellular location">
    <subcellularLocation>
        <location evidence="1 7">Cell outer membrane</location>
        <topology evidence="1 7">Multi-pass membrane protein</topology>
    </subcellularLocation>
</comment>
<evidence type="ECO:0000256" key="8">
    <source>
        <dbReference type="SAM" id="SignalP"/>
    </source>
</evidence>
<dbReference type="EMBL" id="JAUHLI010000010">
    <property type="protein sequence ID" value="MEE2002091.1"/>
    <property type="molecule type" value="Genomic_DNA"/>
</dbReference>
<dbReference type="SUPFAM" id="SSF56935">
    <property type="entry name" value="Porins"/>
    <property type="match status" value="1"/>
</dbReference>
<keyword evidence="6 7" id="KW-0998">Cell outer membrane</keyword>
<dbReference type="InterPro" id="IPR012910">
    <property type="entry name" value="Plug_dom"/>
</dbReference>
<dbReference type="NCBIfam" id="TIGR01782">
    <property type="entry name" value="TonB-Xanth-Caul"/>
    <property type="match status" value="1"/>
</dbReference>
<dbReference type="InterPro" id="IPR039426">
    <property type="entry name" value="TonB-dep_rcpt-like"/>
</dbReference>
<gene>
    <name evidence="11" type="ORF">QWY20_11560</name>
</gene>
<dbReference type="InterPro" id="IPR037066">
    <property type="entry name" value="Plug_dom_sf"/>
</dbReference>
<evidence type="ECO:0000259" key="9">
    <source>
        <dbReference type="Pfam" id="PF07715"/>
    </source>
</evidence>
<feature type="domain" description="TonB-dependent receptor plug" evidence="9">
    <location>
        <begin position="64"/>
        <end position="162"/>
    </location>
</feature>
<dbReference type="InterPro" id="IPR036942">
    <property type="entry name" value="Beta-barrel_TonB_sf"/>
</dbReference>
<evidence type="ECO:0000259" key="10">
    <source>
        <dbReference type="Pfam" id="PF14905"/>
    </source>
</evidence>
<dbReference type="Pfam" id="PF07715">
    <property type="entry name" value="Plug"/>
    <property type="match status" value="1"/>
</dbReference>
<proteinExistence type="inferred from homology"/>
<feature type="signal peptide" evidence="8">
    <location>
        <begin position="1"/>
        <end position="25"/>
    </location>
</feature>
<keyword evidence="11" id="KW-0675">Receptor</keyword>